<dbReference type="Gene3D" id="3.10.450.530">
    <property type="entry name" value="Ribonuclease toxin, BrnT, of type II toxin-antitoxin system"/>
    <property type="match status" value="1"/>
</dbReference>
<accession>A0A3N0UYQ3</accession>
<sequence>MRYEWDEAKREANLVKHGLDFVQAVWVHEADFKLTIPSPRGDEMRYVDVAEVQGQLLVLSLVYTLRDEAVRVISLRRANARERRMYAEIKSR</sequence>
<dbReference type="InterPro" id="IPR038573">
    <property type="entry name" value="BrnT_sf"/>
</dbReference>
<dbReference type="Proteomes" id="UP000282106">
    <property type="component" value="Unassembled WGS sequence"/>
</dbReference>
<dbReference type="InterPro" id="IPR007460">
    <property type="entry name" value="BrnT_toxin"/>
</dbReference>
<keyword evidence="2" id="KW-1185">Reference proteome</keyword>
<dbReference type="Pfam" id="PF04365">
    <property type="entry name" value="BrnT_toxin"/>
    <property type="match status" value="1"/>
</dbReference>
<reference evidence="1 2" key="1">
    <citation type="submission" date="2018-10" db="EMBL/GenBank/DDBJ databases">
        <authorList>
            <person name="Chen W.-M."/>
        </authorList>
    </citation>
    <scope>NUCLEOTIDE SEQUENCE [LARGE SCALE GENOMIC DNA]</scope>
    <source>
        <strain evidence="1 2">THS-13</strain>
    </source>
</reference>
<organism evidence="1 2">
    <name type="scientific">Stagnimonas aquatica</name>
    <dbReference type="NCBI Taxonomy" id="2689987"/>
    <lineage>
        <taxon>Bacteria</taxon>
        <taxon>Pseudomonadati</taxon>
        <taxon>Pseudomonadota</taxon>
        <taxon>Gammaproteobacteria</taxon>
        <taxon>Nevskiales</taxon>
        <taxon>Nevskiaceae</taxon>
        <taxon>Stagnimonas</taxon>
    </lineage>
</organism>
<proteinExistence type="predicted"/>
<dbReference type="RefSeq" id="WP_123213036.1">
    <property type="nucleotide sequence ID" value="NZ_RJVO01000011.1"/>
</dbReference>
<dbReference type="AlphaFoldDB" id="A0A3N0UYQ3"/>
<name>A0A3N0UYQ3_9GAMM</name>
<evidence type="ECO:0000313" key="2">
    <source>
        <dbReference type="Proteomes" id="UP000282106"/>
    </source>
</evidence>
<gene>
    <name evidence="1" type="ORF">ED208_16510</name>
</gene>
<evidence type="ECO:0000313" key="1">
    <source>
        <dbReference type="EMBL" id="ROH85613.1"/>
    </source>
</evidence>
<comment type="caution">
    <text evidence="1">The sequence shown here is derived from an EMBL/GenBank/DDBJ whole genome shotgun (WGS) entry which is preliminary data.</text>
</comment>
<protein>
    <submittedName>
        <fullName evidence="1">BrnT family toxin</fullName>
    </submittedName>
</protein>
<dbReference type="EMBL" id="RJVO01000011">
    <property type="protein sequence ID" value="ROH85613.1"/>
    <property type="molecule type" value="Genomic_DNA"/>
</dbReference>
<dbReference type="InParanoid" id="A0A3N0UYQ3"/>